<keyword evidence="11" id="KW-0902">Two-component regulatory system</keyword>
<proteinExistence type="predicted"/>
<dbReference type="PRINTS" id="PR00344">
    <property type="entry name" value="BCTRLSENSOR"/>
</dbReference>
<dbReference type="Gene3D" id="1.10.287.130">
    <property type="match status" value="1"/>
</dbReference>
<comment type="subcellular location">
    <subcellularLocation>
        <location evidence="2">Membrane</location>
    </subcellularLocation>
</comment>
<dbReference type="GO" id="GO:0000155">
    <property type="term" value="F:phosphorelay sensor kinase activity"/>
    <property type="evidence" value="ECO:0007669"/>
    <property type="project" value="InterPro"/>
</dbReference>
<dbReference type="InterPro" id="IPR004358">
    <property type="entry name" value="Sig_transdc_His_kin-like_C"/>
</dbReference>
<dbReference type="GO" id="GO:0005524">
    <property type="term" value="F:ATP binding"/>
    <property type="evidence" value="ECO:0007669"/>
    <property type="project" value="UniProtKB-KW"/>
</dbReference>
<organism evidence="16 17">
    <name type="scientific">Oceanospirillum sediminis</name>
    <dbReference type="NCBI Taxonomy" id="2760088"/>
    <lineage>
        <taxon>Bacteria</taxon>
        <taxon>Pseudomonadati</taxon>
        <taxon>Pseudomonadota</taxon>
        <taxon>Gammaproteobacteria</taxon>
        <taxon>Oceanospirillales</taxon>
        <taxon>Oceanospirillaceae</taxon>
        <taxon>Oceanospirillum</taxon>
    </lineage>
</organism>
<evidence type="ECO:0000256" key="11">
    <source>
        <dbReference type="ARBA" id="ARBA00023012"/>
    </source>
</evidence>
<keyword evidence="9" id="KW-0067">ATP-binding</keyword>
<feature type="transmembrane region" description="Helical" evidence="13">
    <location>
        <begin position="12"/>
        <end position="33"/>
    </location>
</feature>
<keyword evidence="7" id="KW-0547">Nucleotide-binding</keyword>
<evidence type="ECO:0000256" key="4">
    <source>
        <dbReference type="ARBA" id="ARBA00022553"/>
    </source>
</evidence>
<evidence type="ECO:0000256" key="10">
    <source>
        <dbReference type="ARBA" id="ARBA00022989"/>
    </source>
</evidence>
<dbReference type="InterPro" id="IPR005467">
    <property type="entry name" value="His_kinase_dom"/>
</dbReference>
<feature type="domain" description="HAMP" evidence="15">
    <location>
        <begin position="187"/>
        <end position="238"/>
    </location>
</feature>
<reference evidence="16 17" key="1">
    <citation type="submission" date="2020-08" db="EMBL/GenBank/DDBJ databases">
        <title>Oceanospirillum sp. nov. isolated from marine sediment.</title>
        <authorList>
            <person name="Ji X."/>
        </authorList>
    </citation>
    <scope>NUCLEOTIDE SEQUENCE [LARGE SCALE GENOMIC DNA]</scope>
    <source>
        <strain evidence="16 17">D5</strain>
    </source>
</reference>
<dbReference type="SMART" id="SM00387">
    <property type="entry name" value="HATPase_c"/>
    <property type="match status" value="1"/>
</dbReference>
<dbReference type="Proteomes" id="UP000565262">
    <property type="component" value="Unassembled WGS sequence"/>
</dbReference>
<evidence type="ECO:0000256" key="1">
    <source>
        <dbReference type="ARBA" id="ARBA00000085"/>
    </source>
</evidence>
<dbReference type="RefSeq" id="WP_182808590.1">
    <property type="nucleotide sequence ID" value="NZ_JACJFM010000009.1"/>
</dbReference>
<sequence length="447" mass="50975">MSRVSLRRRFFLHTAVTLVMVMLVSLFVVDYSYRSELERSTDQRLRLHIFNLLSVTEKADQTLLLPPILRNPRFNTLNSGVWAMVLNDDNQPIWQSLSLDDRPVSDFPAQETGSWVLHRQMPGADRFIIMSYRIGWDTPDGLEYYRFVVAETEDTVRKEVIRFRWWLGGGFLLVTLSLLLGQHLVLRSSFRPINTLEQEIARLEQGEQTELQKNYPQELRGVTGNLNALIRKEHEQREKYRASMADLAHSLKTPLSIVKGELKSASGQNDVLQKAILRIDQSIEYQLRRAVISGHSLLYQGTPVAQVLDDLINVLNHAHRDSSVSVITDLQPELNFYGDENDLMEVLGNLLDNAFRYARDEIHIRAKHQEDQLILIVEDDGPGFSDQQAGQIFKRGERLDCQDLGQGIGLSVVFDIVTSYEGYIKAGRSELGGACFTLVFPCKAEDT</sequence>
<keyword evidence="12 13" id="KW-0472">Membrane</keyword>
<keyword evidence="17" id="KW-1185">Reference proteome</keyword>
<keyword evidence="5" id="KW-0808">Transferase</keyword>
<evidence type="ECO:0000256" key="2">
    <source>
        <dbReference type="ARBA" id="ARBA00004370"/>
    </source>
</evidence>
<evidence type="ECO:0000256" key="6">
    <source>
        <dbReference type="ARBA" id="ARBA00022692"/>
    </source>
</evidence>
<evidence type="ECO:0000256" key="7">
    <source>
        <dbReference type="ARBA" id="ARBA00022741"/>
    </source>
</evidence>
<dbReference type="AlphaFoldDB" id="A0A839IMZ1"/>
<feature type="transmembrane region" description="Helical" evidence="13">
    <location>
        <begin position="165"/>
        <end position="186"/>
    </location>
</feature>
<dbReference type="EMBL" id="JACJFM010000009">
    <property type="protein sequence ID" value="MBB1486813.1"/>
    <property type="molecule type" value="Genomic_DNA"/>
</dbReference>
<comment type="caution">
    <text evidence="16">The sequence shown here is derived from an EMBL/GenBank/DDBJ whole genome shotgun (WGS) entry which is preliminary data.</text>
</comment>
<dbReference type="InterPro" id="IPR003660">
    <property type="entry name" value="HAMP_dom"/>
</dbReference>
<dbReference type="Pfam" id="PF02518">
    <property type="entry name" value="HATPase_c"/>
    <property type="match status" value="1"/>
</dbReference>
<feature type="domain" description="Histidine kinase" evidence="14">
    <location>
        <begin position="246"/>
        <end position="444"/>
    </location>
</feature>
<keyword evidence="4" id="KW-0597">Phosphoprotein</keyword>
<evidence type="ECO:0000256" key="8">
    <source>
        <dbReference type="ARBA" id="ARBA00022777"/>
    </source>
</evidence>
<dbReference type="EC" id="2.7.13.3" evidence="3"/>
<dbReference type="PROSITE" id="PS50109">
    <property type="entry name" value="HIS_KIN"/>
    <property type="match status" value="1"/>
</dbReference>
<keyword evidence="8" id="KW-0418">Kinase</keyword>
<evidence type="ECO:0000256" key="13">
    <source>
        <dbReference type="SAM" id="Phobius"/>
    </source>
</evidence>
<dbReference type="SUPFAM" id="SSF55874">
    <property type="entry name" value="ATPase domain of HSP90 chaperone/DNA topoisomerase II/histidine kinase"/>
    <property type="match status" value="1"/>
</dbReference>
<keyword evidence="6 13" id="KW-0812">Transmembrane</keyword>
<dbReference type="CDD" id="cd00082">
    <property type="entry name" value="HisKA"/>
    <property type="match status" value="1"/>
</dbReference>
<keyword evidence="10 13" id="KW-1133">Transmembrane helix</keyword>
<evidence type="ECO:0000313" key="16">
    <source>
        <dbReference type="EMBL" id="MBB1486813.1"/>
    </source>
</evidence>
<dbReference type="InterPro" id="IPR050428">
    <property type="entry name" value="TCS_sensor_his_kinase"/>
</dbReference>
<dbReference type="CDD" id="cd16954">
    <property type="entry name" value="HATPase_PhoQ-like"/>
    <property type="match status" value="1"/>
</dbReference>
<dbReference type="PROSITE" id="PS50885">
    <property type="entry name" value="HAMP"/>
    <property type="match status" value="1"/>
</dbReference>
<evidence type="ECO:0000256" key="12">
    <source>
        <dbReference type="ARBA" id="ARBA00023136"/>
    </source>
</evidence>
<protein>
    <recommendedName>
        <fullName evidence="3">histidine kinase</fullName>
        <ecNumber evidence="3">2.7.13.3</ecNumber>
    </recommendedName>
</protein>
<evidence type="ECO:0000256" key="9">
    <source>
        <dbReference type="ARBA" id="ARBA00022840"/>
    </source>
</evidence>
<evidence type="ECO:0000259" key="15">
    <source>
        <dbReference type="PROSITE" id="PS50885"/>
    </source>
</evidence>
<gene>
    <name evidence="16" type="ORF">H4O21_09345</name>
</gene>
<dbReference type="PANTHER" id="PTHR45436:SF4">
    <property type="entry name" value="SENSOR PROTEIN PHOQ"/>
    <property type="match status" value="1"/>
</dbReference>
<dbReference type="InterPro" id="IPR003594">
    <property type="entry name" value="HATPase_dom"/>
</dbReference>
<comment type="catalytic activity">
    <reaction evidence="1">
        <text>ATP + protein L-histidine = ADP + protein N-phospho-L-histidine.</text>
        <dbReference type="EC" id="2.7.13.3"/>
    </reaction>
</comment>
<accession>A0A839IMZ1</accession>
<evidence type="ECO:0000256" key="5">
    <source>
        <dbReference type="ARBA" id="ARBA00022679"/>
    </source>
</evidence>
<dbReference type="PANTHER" id="PTHR45436">
    <property type="entry name" value="SENSOR HISTIDINE KINASE YKOH"/>
    <property type="match status" value="1"/>
</dbReference>
<dbReference type="InterPro" id="IPR058619">
    <property type="entry name" value="PhoQ/CarS-like_HATPase"/>
</dbReference>
<dbReference type="InterPro" id="IPR003661">
    <property type="entry name" value="HisK_dim/P_dom"/>
</dbReference>
<evidence type="ECO:0000256" key="3">
    <source>
        <dbReference type="ARBA" id="ARBA00012438"/>
    </source>
</evidence>
<dbReference type="GO" id="GO:0005886">
    <property type="term" value="C:plasma membrane"/>
    <property type="evidence" value="ECO:0007669"/>
    <property type="project" value="TreeGrafter"/>
</dbReference>
<dbReference type="Gene3D" id="3.30.565.10">
    <property type="entry name" value="Histidine kinase-like ATPase, C-terminal domain"/>
    <property type="match status" value="1"/>
</dbReference>
<name>A0A839IMZ1_9GAMM</name>
<evidence type="ECO:0000313" key="17">
    <source>
        <dbReference type="Proteomes" id="UP000565262"/>
    </source>
</evidence>
<evidence type="ECO:0000259" key="14">
    <source>
        <dbReference type="PROSITE" id="PS50109"/>
    </source>
</evidence>
<dbReference type="InterPro" id="IPR036890">
    <property type="entry name" value="HATPase_C_sf"/>
</dbReference>